<dbReference type="PANTHER" id="PTHR24410">
    <property type="entry name" value="HL07962P-RELATED"/>
    <property type="match status" value="1"/>
</dbReference>
<dbReference type="WBParaSite" id="nRc.2.0.1.t15784-RA">
    <property type="protein sequence ID" value="nRc.2.0.1.t15784-RA"/>
    <property type="gene ID" value="nRc.2.0.1.g15784"/>
</dbReference>
<dbReference type="InterPro" id="IPR000210">
    <property type="entry name" value="BTB/POZ_dom"/>
</dbReference>
<accession>A0A915IQU8</accession>
<sequence>MNKISSNLNSIVIFDESTSNGSSTSTSGLSTSSGMILTASNNNNMIRSSTENVDNNGGSSMTNGSIIHSNIINNTSANSNKNTNKQTTAPELDCYGDFKEALSDYERFFNNSLCSDVSLLVGDEIFYAHKLVLVKHSEVFERMLSQQWNGEKKEIELVEDKVCAKVFPAFLRFLYCNHILCSQETALPLLILADKYNVPSLRKVCIDYAVNYIIPHLTLKDIFHVWFQYGTKCFHQVYDSTFFSKLPIRCHLNFYETGLKLSFVQQVLLDVQSLKIGCQATRPKTSFEQNQEYDLKEKQFPLMVPDELFQVERHQVVEQFPKIFSNLLLSAYKYQALPLTSRSGCREFSGSQFLLRNYTEVRWDKRICIPDFGGIPKFTEISEKILTKASATPAPQTWDWELKIHPKGYSGNENDFRVVLISNAILDQSRAVEYLLSIVDDKKIIRSVAGSKTFSKTRYNADFEMEKKVTVEEVVEENSPLLPKLSNDFNPMSACKKSTVYSRLQRLSTTRQAIIHFSVYLCDLRCIRLGMK</sequence>
<dbReference type="Pfam" id="PF00651">
    <property type="entry name" value="BTB"/>
    <property type="match status" value="1"/>
</dbReference>
<dbReference type="SMART" id="SM00225">
    <property type="entry name" value="BTB"/>
    <property type="match status" value="1"/>
</dbReference>
<dbReference type="PANTHER" id="PTHR24410:SF47">
    <property type="entry name" value="BTB DOMAIN-CONTAINING PROTEIN"/>
    <property type="match status" value="1"/>
</dbReference>
<evidence type="ECO:0000313" key="2">
    <source>
        <dbReference type="Proteomes" id="UP000887565"/>
    </source>
</evidence>
<proteinExistence type="predicted"/>
<feature type="domain" description="BTB" evidence="1">
    <location>
        <begin position="115"/>
        <end position="183"/>
    </location>
</feature>
<dbReference type="OMA" id="EWEKEWL"/>
<dbReference type="InterPro" id="IPR051481">
    <property type="entry name" value="BTB-POZ/Galectin-3-binding"/>
</dbReference>
<name>A0A915IQU8_ROMCU</name>
<dbReference type="InterPro" id="IPR011333">
    <property type="entry name" value="SKP1/BTB/POZ_sf"/>
</dbReference>
<dbReference type="Gene3D" id="3.30.710.10">
    <property type="entry name" value="Potassium Channel Kv1.1, Chain A"/>
    <property type="match status" value="1"/>
</dbReference>
<evidence type="ECO:0000313" key="3">
    <source>
        <dbReference type="WBParaSite" id="nRc.2.0.1.t15784-RA"/>
    </source>
</evidence>
<reference evidence="3" key="1">
    <citation type="submission" date="2022-11" db="UniProtKB">
        <authorList>
            <consortium name="WormBaseParasite"/>
        </authorList>
    </citation>
    <scope>IDENTIFICATION</scope>
</reference>
<organism evidence="2 3">
    <name type="scientific">Romanomermis culicivorax</name>
    <name type="common">Nematode worm</name>
    <dbReference type="NCBI Taxonomy" id="13658"/>
    <lineage>
        <taxon>Eukaryota</taxon>
        <taxon>Metazoa</taxon>
        <taxon>Ecdysozoa</taxon>
        <taxon>Nematoda</taxon>
        <taxon>Enoplea</taxon>
        <taxon>Dorylaimia</taxon>
        <taxon>Mermithida</taxon>
        <taxon>Mermithoidea</taxon>
        <taxon>Mermithidae</taxon>
        <taxon>Romanomermis</taxon>
    </lineage>
</organism>
<dbReference type="SUPFAM" id="SSF54695">
    <property type="entry name" value="POZ domain"/>
    <property type="match status" value="1"/>
</dbReference>
<dbReference type="PROSITE" id="PS50097">
    <property type="entry name" value="BTB"/>
    <property type="match status" value="1"/>
</dbReference>
<keyword evidence="2" id="KW-1185">Reference proteome</keyword>
<dbReference type="CDD" id="cd18292">
    <property type="entry name" value="BTB_POZ_BTBD17"/>
    <property type="match status" value="1"/>
</dbReference>
<dbReference type="Proteomes" id="UP000887565">
    <property type="component" value="Unplaced"/>
</dbReference>
<protein>
    <submittedName>
        <fullName evidence="3">BTB domain-containing protein</fullName>
    </submittedName>
</protein>
<dbReference type="AlphaFoldDB" id="A0A915IQU8"/>
<evidence type="ECO:0000259" key="1">
    <source>
        <dbReference type="PROSITE" id="PS50097"/>
    </source>
</evidence>